<dbReference type="InterPro" id="IPR001303">
    <property type="entry name" value="Aldolase_II/adducin_N"/>
</dbReference>
<dbReference type="SMART" id="SM01007">
    <property type="entry name" value="Aldolase_II"/>
    <property type="match status" value="1"/>
</dbReference>
<evidence type="ECO:0000256" key="5">
    <source>
        <dbReference type="ARBA" id="ARBA00022723"/>
    </source>
</evidence>
<keyword evidence="9" id="KW-1185">Reference proteome</keyword>
<comment type="cofactor">
    <cofactor evidence="2">
        <name>Zn(2+)</name>
        <dbReference type="ChEBI" id="CHEBI:29105"/>
    </cofactor>
</comment>
<dbReference type="Proteomes" id="UP001300496">
    <property type="component" value="Unassembled WGS sequence"/>
</dbReference>
<sequence length="239" mass="25365">MTSISPELQAAIDTVRADVAALHHELVRYGLVVWTGGNVSGRVPGADLFVIKPSGVSYDDLAADNMILCDLDGTVIAGTPGSDRSPSSDTAAHAYVYRNMPDVGGVVHTHSTYAVAWAARGEEIPCVITGMADEFGGPIPIGPFAIIGDDSIGRGIVETLRGHRSRAVLMQNHGPFTIGVSAKDAVKAAVMCEDAARTVHIAREAGPLIPIPQDRIDALYNRYQNVYGQSSDARREEQS</sequence>
<comment type="catalytic activity">
    <reaction evidence="1">
        <text>L-ribulose 5-phosphate = D-xylulose 5-phosphate</text>
        <dbReference type="Rhea" id="RHEA:22368"/>
        <dbReference type="ChEBI" id="CHEBI:57737"/>
        <dbReference type="ChEBI" id="CHEBI:58226"/>
        <dbReference type="EC" id="5.1.3.4"/>
    </reaction>
</comment>
<evidence type="ECO:0000259" key="7">
    <source>
        <dbReference type="SMART" id="SM01007"/>
    </source>
</evidence>
<reference evidence="8 9" key="1">
    <citation type="journal article" date="2024" name="Int. J. Syst. Evol. Microbiol.">
        <title>Microbacterium memoriense sp. nov., a member of the Actinomycetota from marine beach sediment of the north coast of Portugal.</title>
        <authorList>
            <person name="Santos J.D.N.D."/>
            <person name="Klimek D."/>
            <person name="Calusinska M."/>
            <person name="Lobo-da-Cunha A."/>
            <person name="Catita J."/>
            <person name="Goncalves H."/>
            <person name="Gonzalez I."/>
            <person name="Lage O.M."/>
        </authorList>
    </citation>
    <scope>NUCLEOTIDE SEQUENCE [LARGE SCALE GENOMIC DNA]</scope>
    <source>
        <strain evidence="8 9">PMIC_1C1B</strain>
    </source>
</reference>
<dbReference type="RefSeq" id="WP_261606914.1">
    <property type="nucleotide sequence ID" value="NZ_JAODOR010000010.1"/>
</dbReference>
<dbReference type="SUPFAM" id="SSF53639">
    <property type="entry name" value="AraD/HMP-PK domain-like"/>
    <property type="match status" value="1"/>
</dbReference>
<dbReference type="Pfam" id="PF00596">
    <property type="entry name" value="Aldolase_II"/>
    <property type="match status" value="1"/>
</dbReference>
<keyword evidence="5" id="KW-0479">Metal-binding</keyword>
<evidence type="ECO:0000256" key="6">
    <source>
        <dbReference type="ARBA" id="ARBA00022833"/>
    </source>
</evidence>
<name>A0ABT2PCR1_9MICO</name>
<evidence type="ECO:0000256" key="3">
    <source>
        <dbReference type="ARBA" id="ARBA00010037"/>
    </source>
</evidence>
<gene>
    <name evidence="8" type="ORF">N4R40_08350</name>
</gene>
<proteinExistence type="inferred from homology"/>
<dbReference type="InterPro" id="IPR036409">
    <property type="entry name" value="Aldolase_II/adducin_N_sf"/>
</dbReference>
<dbReference type="EC" id="5.1.3.4" evidence="4"/>
<comment type="caution">
    <text evidence="8">The sequence shown here is derived from an EMBL/GenBank/DDBJ whole genome shotgun (WGS) entry which is preliminary data.</text>
</comment>
<dbReference type="NCBIfam" id="NF005123">
    <property type="entry name" value="PRK06557.1"/>
    <property type="match status" value="1"/>
</dbReference>
<comment type="similarity">
    <text evidence="3">Belongs to the aldolase class II family. AraD/FucA subfamily.</text>
</comment>
<protein>
    <recommendedName>
        <fullName evidence="4">L-ribulose-5-phosphate 4-epimerase</fullName>
        <ecNumber evidence="4">5.1.3.4</ecNumber>
    </recommendedName>
</protein>
<dbReference type="Gene3D" id="3.40.225.10">
    <property type="entry name" value="Class II aldolase/adducin N-terminal domain"/>
    <property type="match status" value="1"/>
</dbReference>
<evidence type="ECO:0000313" key="8">
    <source>
        <dbReference type="EMBL" id="MCT9002373.1"/>
    </source>
</evidence>
<keyword evidence="6" id="KW-0862">Zinc</keyword>
<dbReference type="InterPro" id="IPR050197">
    <property type="entry name" value="Aldolase_class_II_sugar_metab"/>
</dbReference>
<dbReference type="EMBL" id="JAODOR010000010">
    <property type="protein sequence ID" value="MCT9002373.1"/>
    <property type="molecule type" value="Genomic_DNA"/>
</dbReference>
<feature type="domain" description="Class II aldolase/adducin N-terminal" evidence="7">
    <location>
        <begin position="17"/>
        <end position="200"/>
    </location>
</feature>
<dbReference type="PANTHER" id="PTHR22789:SF8">
    <property type="entry name" value="L-RIBULOSE-5-PHOSPHATE 4-EPIMERASE SGBE"/>
    <property type="match status" value="1"/>
</dbReference>
<evidence type="ECO:0000256" key="2">
    <source>
        <dbReference type="ARBA" id="ARBA00001947"/>
    </source>
</evidence>
<organism evidence="8 9">
    <name type="scientific">Microbacterium memoriense</name>
    <dbReference type="NCBI Taxonomy" id="2978350"/>
    <lineage>
        <taxon>Bacteria</taxon>
        <taxon>Bacillati</taxon>
        <taxon>Actinomycetota</taxon>
        <taxon>Actinomycetes</taxon>
        <taxon>Micrococcales</taxon>
        <taxon>Microbacteriaceae</taxon>
        <taxon>Microbacterium</taxon>
    </lineage>
</organism>
<evidence type="ECO:0000256" key="4">
    <source>
        <dbReference type="ARBA" id="ARBA00013186"/>
    </source>
</evidence>
<evidence type="ECO:0000313" key="9">
    <source>
        <dbReference type="Proteomes" id="UP001300496"/>
    </source>
</evidence>
<accession>A0ABT2PCR1</accession>
<dbReference type="PANTHER" id="PTHR22789">
    <property type="entry name" value="FUCULOSE PHOSPHATE ALDOLASE"/>
    <property type="match status" value="1"/>
</dbReference>
<evidence type="ECO:0000256" key="1">
    <source>
        <dbReference type="ARBA" id="ARBA00001726"/>
    </source>
</evidence>